<dbReference type="Pfam" id="PF09954">
    <property type="entry name" value="DUF2188"/>
    <property type="match status" value="1"/>
</dbReference>
<dbReference type="EMBL" id="SMLA01000010">
    <property type="protein sequence ID" value="TDD90031.1"/>
    <property type="molecule type" value="Genomic_DNA"/>
</dbReference>
<comment type="caution">
    <text evidence="2">The sequence shown here is derived from an EMBL/GenBank/DDBJ whole genome shotgun (WGS) entry which is preliminary data.</text>
</comment>
<accession>A0A4R5BSL2</accession>
<evidence type="ECO:0000313" key="2">
    <source>
        <dbReference type="EMBL" id="TDD90031.1"/>
    </source>
</evidence>
<dbReference type="Proteomes" id="UP000294723">
    <property type="component" value="Unassembled WGS sequence"/>
</dbReference>
<reference evidence="2 3" key="1">
    <citation type="submission" date="2019-03" db="EMBL/GenBank/DDBJ databases">
        <title>Draft genome sequences of novel Actinobacteria.</title>
        <authorList>
            <person name="Sahin N."/>
            <person name="Ay H."/>
            <person name="Saygin H."/>
        </authorList>
    </citation>
    <scope>NUCLEOTIDE SEQUENCE [LARGE SCALE GENOMIC DNA]</scope>
    <source>
        <strain evidence="2 3">5K548</strain>
    </source>
</reference>
<evidence type="ECO:0000313" key="3">
    <source>
        <dbReference type="Proteomes" id="UP000294723"/>
    </source>
</evidence>
<organism evidence="2 3">
    <name type="scientific">Saccharopolyspora karakumensis</name>
    <dbReference type="NCBI Taxonomy" id="2530386"/>
    <lineage>
        <taxon>Bacteria</taxon>
        <taxon>Bacillati</taxon>
        <taxon>Actinomycetota</taxon>
        <taxon>Actinomycetes</taxon>
        <taxon>Pseudonocardiales</taxon>
        <taxon>Pseudonocardiaceae</taxon>
        <taxon>Saccharopolyspora</taxon>
    </lineage>
</organism>
<evidence type="ECO:0000256" key="1">
    <source>
        <dbReference type="SAM" id="MobiDB-lite"/>
    </source>
</evidence>
<proteinExistence type="predicted"/>
<dbReference type="InterPro" id="IPR018691">
    <property type="entry name" value="DUF2188"/>
</dbReference>
<gene>
    <name evidence="2" type="ORF">E1202_09750</name>
</gene>
<dbReference type="AlphaFoldDB" id="A0A4R5BSL2"/>
<keyword evidence="3" id="KW-1185">Reference proteome</keyword>
<feature type="region of interest" description="Disordered" evidence="1">
    <location>
        <begin position="1"/>
        <end position="22"/>
    </location>
</feature>
<protein>
    <submittedName>
        <fullName evidence="2">DUF2188 domain-containing protein</fullName>
    </submittedName>
</protein>
<name>A0A4R5BSL2_9PSEU</name>
<sequence length="70" mass="7493">MPAGQRETGERHVIPDQRGGGWKVTGDGAEFNVPRQCDAIDEACSQLRHNGGGAVIIHGLSGQVQDRRTV</sequence>